<dbReference type="AlphaFoldDB" id="H6NBF9"/>
<evidence type="ECO:0000313" key="4">
    <source>
        <dbReference type="Proteomes" id="UP000007523"/>
    </source>
</evidence>
<evidence type="ECO:0000256" key="2">
    <source>
        <dbReference type="SAM" id="SignalP"/>
    </source>
</evidence>
<dbReference type="EMBL" id="CP003235">
    <property type="protein sequence ID" value="AFC32905.1"/>
    <property type="molecule type" value="Genomic_DNA"/>
</dbReference>
<sequence>MGMRQGARLMLVVILLIFAAGCAPDKDTPAKQAGEAERRATGTAAENREAWHPTVDEAVKAGLAAEDGRLLSVEKDEAETFVFFMARTGGADGALGVASITKGEQGYRWYRAEAYHASQSVDVPFDTMSFTVKSESGHTIKVYSGRVYDPSIRKMNLLENGVLLQTKEIADPKSGLYYFMVERRKVPLESGAYEVKPAV</sequence>
<keyword evidence="4" id="KW-1185">Reference proteome</keyword>
<name>H6NBF9_9BACL</name>
<feature type="chain" id="PRO_5003604726" description="Lipoprotein" evidence="2">
    <location>
        <begin position="26"/>
        <end position="199"/>
    </location>
</feature>
<protein>
    <recommendedName>
        <fullName evidence="5">Lipoprotein</fullName>
    </recommendedName>
</protein>
<dbReference type="PROSITE" id="PS51257">
    <property type="entry name" value="PROKAR_LIPOPROTEIN"/>
    <property type="match status" value="1"/>
</dbReference>
<dbReference type="HOGENOM" id="CLU_1371041_0_0_9"/>
<evidence type="ECO:0000313" key="3">
    <source>
        <dbReference type="EMBL" id="AFC32905.1"/>
    </source>
</evidence>
<reference evidence="3 4" key="1">
    <citation type="journal article" date="2012" name="J. Bacteriol.">
        <title>Complete Genome Sequence of Paenibacillus mucilaginosus 3016, a Bacterium Functional as Microbial Fertilizer.</title>
        <authorList>
            <person name="Ma M."/>
            <person name="Wang Z."/>
            <person name="Li L."/>
            <person name="Jiang X."/>
            <person name="Guan D."/>
            <person name="Cao F."/>
            <person name="Chen H."/>
            <person name="Wang X."/>
            <person name="Shen D."/>
            <person name="Du B."/>
            <person name="Li J."/>
        </authorList>
    </citation>
    <scope>NUCLEOTIDE SEQUENCE [LARGE SCALE GENOMIC DNA]</scope>
    <source>
        <strain evidence="3 4">3016</strain>
    </source>
</reference>
<keyword evidence="2" id="KW-0732">Signal</keyword>
<accession>H6NBF9</accession>
<feature type="region of interest" description="Disordered" evidence="1">
    <location>
        <begin position="26"/>
        <end position="49"/>
    </location>
</feature>
<feature type="signal peptide" evidence="2">
    <location>
        <begin position="1"/>
        <end position="25"/>
    </location>
</feature>
<proteinExistence type="predicted"/>
<dbReference type="Proteomes" id="UP000007523">
    <property type="component" value="Chromosome"/>
</dbReference>
<gene>
    <name evidence="3" type="ORF">PM3016_6271</name>
</gene>
<evidence type="ECO:0000256" key="1">
    <source>
        <dbReference type="SAM" id="MobiDB-lite"/>
    </source>
</evidence>
<dbReference type="KEGG" id="pmq:PM3016_6271"/>
<organism evidence="3 4">
    <name type="scientific">Paenibacillus mucilaginosus 3016</name>
    <dbReference type="NCBI Taxonomy" id="1116391"/>
    <lineage>
        <taxon>Bacteria</taxon>
        <taxon>Bacillati</taxon>
        <taxon>Bacillota</taxon>
        <taxon>Bacilli</taxon>
        <taxon>Bacillales</taxon>
        <taxon>Paenibacillaceae</taxon>
        <taxon>Paenibacillus</taxon>
    </lineage>
</organism>
<evidence type="ECO:0008006" key="5">
    <source>
        <dbReference type="Google" id="ProtNLM"/>
    </source>
</evidence>